<proteinExistence type="inferred from homology"/>
<accession>A0A4R3KLH9</accession>
<evidence type="ECO:0000259" key="4">
    <source>
        <dbReference type="PROSITE" id="PS51898"/>
    </source>
</evidence>
<dbReference type="SUPFAM" id="SSF56349">
    <property type="entry name" value="DNA breaking-rejoining enzymes"/>
    <property type="match status" value="1"/>
</dbReference>
<dbReference type="GO" id="GO:0003677">
    <property type="term" value="F:DNA binding"/>
    <property type="evidence" value="ECO:0007669"/>
    <property type="project" value="UniProtKB-KW"/>
</dbReference>
<evidence type="ECO:0000256" key="1">
    <source>
        <dbReference type="ARBA" id="ARBA00008857"/>
    </source>
</evidence>
<dbReference type="PROSITE" id="PS51898">
    <property type="entry name" value="TYR_RECOMBINASE"/>
    <property type="match status" value="1"/>
</dbReference>
<dbReference type="InterPro" id="IPR050090">
    <property type="entry name" value="Tyrosine_recombinase_XerCD"/>
</dbReference>
<evidence type="ECO:0000256" key="2">
    <source>
        <dbReference type="ARBA" id="ARBA00023125"/>
    </source>
</evidence>
<dbReference type="Gene3D" id="1.10.443.10">
    <property type="entry name" value="Intergrase catalytic core"/>
    <property type="match status" value="1"/>
</dbReference>
<protein>
    <submittedName>
        <fullName evidence="5">Site-specific recombinase XerD</fullName>
    </submittedName>
</protein>
<dbReference type="PANTHER" id="PTHR30349">
    <property type="entry name" value="PHAGE INTEGRASE-RELATED"/>
    <property type="match status" value="1"/>
</dbReference>
<dbReference type="PANTHER" id="PTHR30349:SF64">
    <property type="entry name" value="PROPHAGE INTEGRASE INTD-RELATED"/>
    <property type="match status" value="1"/>
</dbReference>
<dbReference type="Proteomes" id="UP000295807">
    <property type="component" value="Unassembled WGS sequence"/>
</dbReference>
<evidence type="ECO:0000313" key="5">
    <source>
        <dbReference type="EMBL" id="TCS84771.1"/>
    </source>
</evidence>
<dbReference type="InterPro" id="IPR010998">
    <property type="entry name" value="Integrase_recombinase_N"/>
</dbReference>
<dbReference type="Pfam" id="PF00589">
    <property type="entry name" value="Phage_integrase"/>
    <property type="match status" value="1"/>
</dbReference>
<dbReference type="Pfam" id="PF13102">
    <property type="entry name" value="Phage_int_SAM_5"/>
    <property type="match status" value="1"/>
</dbReference>
<dbReference type="CDD" id="cd01185">
    <property type="entry name" value="INTN1_C_like"/>
    <property type="match status" value="1"/>
</dbReference>
<evidence type="ECO:0000313" key="6">
    <source>
        <dbReference type="Proteomes" id="UP000295807"/>
    </source>
</evidence>
<name>A0A4R3KLH9_9SPHI</name>
<dbReference type="InterPro" id="IPR002104">
    <property type="entry name" value="Integrase_catalytic"/>
</dbReference>
<comment type="similarity">
    <text evidence="1">Belongs to the 'phage' integrase family.</text>
</comment>
<comment type="caution">
    <text evidence="5">The sequence shown here is derived from an EMBL/GenBank/DDBJ whole genome shotgun (WGS) entry which is preliminary data.</text>
</comment>
<evidence type="ECO:0000256" key="3">
    <source>
        <dbReference type="ARBA" id="ARBA00023172"/>
    </source>
</evidence>
<dbReference type="AlphaFoldDB" id="A0A4R3KLH9"/>
<keyword evidence="6" id="KW-1185">Reference proteome</keyword>
<keyword evidence="2" id="KW-0238">DNA-binding</keyword>
<organism evidence="5 6">
    <name type="scientific">Anseongella ginsenosidimutans</name>
    <dbReference type="NCBI Taxonomy" id="496056"/>
    <lineage>
        <taxon>Bacteria</taxon>
        <taxon>Pseudomonadati</taxon>
        <taxon>Bacteroidota</taxon>
        <taxon>Sphingobacteriia</taxon>
        <taxon>Sphingobacteriales</taxon>
        <taxon>Sphingobacteriaceae</taxon>
        <taxon>Anseongella</taxon>
    </lineage>
</organism>
<reference evidence="5 6" key="1">
    <citation type="submission" date="2019-03" db="EMBL/GenBank/DDBJ databases">
        <title>Genomic Encyclopedia of Type Strains, Phase IV (KMG-IV): sequencing the most valuable type-strain genomes for metagenomic binning, comparative biology and taxonomic classification.</title>
        <authorList>
            <person name="Goeker M."/>
        </authorList>
    </citation>
    <scope>NUCLEOTIDE SEQUENCE [LARGE SCALE GENOMIC DNA]</scope>
    <source>
        <strain evidence="5 6">DSM 21100</strain>
    </source>
</reference>
<dbReference type="EMBL" id="SMAD01000018">
    <property type="protein sequence ID" value="TCS84771.1"/>
    <property type="molecule type" value="Genomic_DNA"/>
</dbReference>
<gene>
    <name evidence="5" type="ORF">EDD80_11840</name>
</gene>
<keyword evidence="3" id="KW-0233">DNA recombination</keyword>
<dbReference type="Gene3D" id="1.10.150.130">
    <property type="match status" value="1"/>
</dbReference>
<feature type="domain" description="Tyr recombinase" evidence="4">
    <location>
        <begin position="265"/>
        <end position="456"/>
    </location>
</feature>
<dbReference type="GO" id="GO:0015074">
    <property type="term" value="P:DNA integration"/>
    <property type="evidence" value="ECO:0007669"/>
    <property type="project" value="InterPro"/>
</dbReference>
<dbReference type="InterPro" id="IPR013762">
    <property type="entry name" value="Integrase-like_cat_sf"/>
</dbReference>
<dbReference type="InterPro" id="IPR025269">
    <property type="entry name" value="SAM-like_dom"/>
</dbReference>
<dbReference type="GO" id="GO:0006310">
    <property type="term" value="P:DNA recombination"/>
    <property type="evidence" value="ECO:0007669"/>
    <property type="project" value="UniProtKB-KW"/>
</dbReference>
<dbReference type="InterPro" id="IPR011010">
    <property type="entry name" value="DNA_brk_join_enz"/>
</dbReference>
<sequence length="475" mass="53946">MLFLYLRETNQSTEPIMKRAIKLDCGIRFRLREPNAAKSTPIICIVEYDAKPVVKIPTGVKVKPADWSDRKQEAKSGLRNLQAGDAYAINTTLSRIKLTIQTRFREYVLKHHIYPAKPVFKETVMRELRGEPRPGEAEKTNDPSLLNFISGQILAAKSGTRIKISGSRRGTRFAPDTIRDYTVVLNLLQRFCAAEKKTDLTFDDITLNFYRKLQEYMYGDMGYSLNYFGKIVKSIKAFMREAQELGYHKNEAYKSSRFVKPQEETDAIYLNTDQLDALLRLDLSRSAALENARDLFLIGCWTGLRFSDLSQLSKQDVVGSDFIHIKTQKTGATVAIPVLPALKEIISRYQGQTESSLPHPISNQKLNAYIKEAGKMAGFDQPVEITKPVAGERKTVTVPFYQLITTHTARRSFATNMYRTYGLRPSTIMKVTGHKSEAVFFKYIRITPEENARMILEAVMKKEAAKAERSTIHGS</sequence>